<feature type="domain" description="BRO1" evidence="2">
    <location>
        <begin position="3"/>
        <end position="371"/>
    </location>
</feature>
<dbReference type="PANTHER" id="PTHR23030">
    <property type="entry name" value="PCD6 INTERACTING PROTEIN-RELATED"/>
    <property type="match status" value="1"/>
</dbReference>
<dbReference type="Proteomes" id="UP000509704">
    <property type="component" value="Chromosome 2"/>
</dbReference>
<dbReference type="Pfam" id="PF03097">
    <property type="entry name" value="BRO1"/>
    <property type="match status" value="1"/>
</dbReference>
<dbReference type="EMBL" id="CP058605">
    <property type="protein sequence ID" value="QLG71140.1"/>
    <property type="molecule type" value="Genomic_DNA"/>
</dbReference>
<dbReference type="PROSITE" id="PS51180">
    <property type="entry name" value="BRO1"/>
    <property type="match status" value="1"/>
</dbReference>
<dbReference type="Gene3D" id="1.20.140.50">
    <property type="entry name" value="alix/aip1 like domains"/>
    <property type="match status" value="1"/>
</dbReference>
<evidence type="ECO:0000259" key="2">
    <source>
        <dbReference type="PROSITE" id="PS51180"/>
    </source>
</evidence>
<reference evidence="3 4" key="1">
    <citation type="submission" date="2020-07" db="EMBL/GenBank/DDBJ databases">
        <title>The yeast mating-type switching endonuclease HO is a domesticated member of an unorthodox homing genetic element family.</title>
        <authorList>
            <person name="Coughlan A.Y."/>
            <person name="Lombardi L."/>
            <person name="Braun-Galleani S."/>
            <person name="Martos A.R."/>
            <person name="Galeote V."/>
            <person name="Bigey F."/>
            <person name="Dequin S."/>
            <person name="Byrne K.P."/>
            <person name="Wolfe K.H."/>
        </authorList>
    </citation>
    <scope>NUCLEOTIDE SEQUENCE [LARGE SCALE GENOMIC DNA]</scope>
    <source>
        <strain evidence="3 4">NRRL Y-6702</strain>
    </source>
</reference>
<dbReference type="RefSeq" id="XP_037142868.1">
    <property type="nucleotide sequence ID" value="XM_037286973.1"/>
</dbReference>
<dbReference type="Gene3D" id="1.25.40.280">
    <property type="entry name" value="alix/aip1 like domains"/>
    <property type="match status" value="1"/>
</dbReference>
<dbReference type="KEGG" id="zmk:HG535_0B01780"/>
<keyword evidence="4" id="KW-1185">Reference proteome</keyword>
<dbReference type="SMART" id="SM01041">
    <property type="entry name" value="BRO1"/>
    <property type="match status" value="1"/>
</dbReference>
<dbReference type="CDD" id="cd09241">
    <property type="entry name" value="BRO1_ScRim20-like"/>
    <property type="match status" value="1"/>
</dbReference>
<dbReference type="GO" id="GO:0005768">
    <property type="term" value="C:endosome"/>
    <property type="evidence" value="ECO:0007669"/>
    <property type="project" value="TreeGrafter"/>
</dbReference>
<dbReference type="AlphaFoldDB" id="A0A7H9AXJ6"/>
<gene>
    <name evidence="3" type="ORF">HG535_0B01780</name>
</gene>
<dbReference type="OrthoDB" id="64867at2759"/>
<dbReference type="PANTHER" id="PTHR23030:SF39">
    <property type="entry name" value="PROGRAMMED CELL DEATH 6-INTERACTING PROTEIN"/>
    <property type="match status" value="1"/>
</dbReference>
<comment type="similarity">
    <text evidence="1">Belongs to the palA/RIM20 family.</text>
</comment>
<dbReference type="InterPro" id="IPR004328">
    <property type="entry name" value="BRO1_dom"/>
</dbReference>
<proteinExistence type="inferred from homology"/>
<dbReference type="InterPro" id="IPR025304">
    <property type="entry name" value="ALIX_V_dom"/>
</dbReference>
<evidence type="ECO:0000313" key="3">
    <source>
        <dbReference type="EMBL" id="QLG71140.1"/>
    </source>
</evidence>
<evidence type="ECO:0000256" key="1">
    <source>
        <dbReference type="ARBA" id="ARBA00038154"/>
    </source>
</evidence>
<name>A0A7H9AXJ6_ZYGMR</name>
<dbReference type="Pfam" id="PF13949">
    <property type="entry name" value="ALIX_LYPXL_bnd"/>
    <property type="match status" value="2"/>
</dbReference>
<dbReference type="InterPro" id="IPR038499">
    <property type="entry name" value="BRO1_sf"/>
</dbReference>
<accession>A0A7H9AXJ6</accession>
<organism evidence="3 4">
    <name type="scientific">Zygotorulaspora mrakii</name>
    <name type="common">Zygosaccharomyces mrakii</name>
    <dbReference type="NCBI Taxonomy" id="42260"/>
    <lineage>
        <taxon>Eukaryota</taxon>
        <taxon>Fungi</taxon>
        <taxon>Dikarya</taxon>
        <taxon>Ascomycota</taxon>
        <taxon>Saccharomycotina</taxon>
        <taxon>Saccharomycetes</taxon>
        <taxon>Saccharomycetales</taxon>
        <taxon>Saccharomycetaceae</taxon>
        <taxon>Zygotorulaspora</taxon>
    </lineage>
</organism>
<evidence type="ECO:0000313" key="4">
    <source>
        <dbReference type="Proteomes" id="UP000509704"/>
    </source>
</evidence>
<dbReference type="GeneID" id="59234801"/>
<sequence>MTELLCIPFKRSLNIDLRNELSKVIDSMSYQTSSFFTSDLDEISLVREKMCDLEVSNSRLENLKQYWFYLLCLQIKFPDYQIEFTWFQTLSPKSYACSQYSLIFESLNVLYNIGSMYSILALDANDGSVSSLKKLCLFFQYSAGCFEYILDHLNDSKEPVFDKSTGLALVSIMLGQAQECFWFKALKDSHKDSILARLAQQVVVYYSQAIIYSRKSELIRSHWISHLESKKHYFEAVVDYRRGISLGEKSEYGAMVKSLSAAIERLSKSEMPSKPEFMKKVTAALKNAQRENDFIYLQPVPSSLEEVKPAPMVKSIPISDFLRTTVRPEDSLFKDLLPISLMESCTGFNERQEEYVKQHICQPLQALNKLLNKNIPKFEISQETKPASEQEMEHITHVIKDQKKKNGQVNDLLNQVQSILREEYQTDEELRKRFGTLNWVLEESSLANKPFYEKLTKLNEYLEQGKTVDNETASLFETIDRKLITAPIKLPESNNPVIKEAFSIMRAREQYIQDVEARSAEHRILPKIVSEYKKTGEANFEPLFRSHIKFFDQDIKHVAHQKIQNDIISAKLTKQTAETTTQRLEPYNLYIEDLKYSRNLLQDVKSSIESGSQFYENLLKSTKSLLIEVQEFENTRRDQKRKLEEKLIVSNQKPV</sequence>
<protein>
    <recommendedName>
        <fullName evidence="2">BRO1 domain-containing protein</fullName>
    </recommendedName>
</protein>